<dbReference type="Proteomes" id="UP000536441">
    <property type="component" value="Unassembled WGS sequence"/>
</dbReference>
<dbReference type="EMBL" id="JABMCH010000071">
    <property type="protein sequence ID" value="NUU48822.1"/>
    <property type="molecule type" value="Genomic_DNA"/>
</dbReference>
<gene>
    <name evidence="2" type="ORF">HP438_17780</name>
</gene>
<organism evidence="2 3">
    <name type="scientific">Sphingomonas zeae</name>
    <dbReference type="NCBI Taxonomy" id="1646122"/>
    <lineage>
        <taxon>Bacteria</taxon>
        <taxon>Pseudomonadati</taxon>
        <taxon>Pseudomonadota</taxon>
        <taxon>Alphaproteobacteria</taxon>
        <taxon>Sphingomonadales</taxon>
        <taxon>Sphingomonadaceae</taxon>
        <taxon>Sphingomonas</taxon>
    </lineage>
</organism>
<keyword evidence="1" id="KW-0472">Membrane</keyword>
<evidence type="ECO:0000313" key="2">
    <source>
        <dbReference type="EMBL" id="NUU48822.1"/>
    </source>
</evidence>
<accession>A0A7Y6B7G4</accession>
<proteinExistence type="predicted"/>
<dbReference type="RefSeq" id="WP_175313536.1">
    <property type="nucleotide sequence ID" value="NZ_CBCRYR010000034.1"/>
</dbReference>
<comment type="caution">
    <text evidence="2">The sequence shown here is derived from an EMBL/GenBank/DDBJ whole genome shotgun (WGS) entry which is preliminary data.</text>
</comment>
<reference evidence="2 3" key="1">
    <citation type="submission" date="2020-05" db="EMBL/GenBank/DDBJ databases">
        <title>Genome Sequencing of Type Strains.</title>
        <authorList>
            <person name="Lemaire J.F."/>
            <person name="Inderbitzin P."/>
            <person name="Gregorio O.A."/>
            <person name="Collins S.B."/>
            <person name="Wespe N."/>
            <person name="Knight-Connoni V."/>
        </authorList>
    </citation>
    <scope>NUCLEOTIDE SEQUENCE [LARGE SCALE GENOMIC DNA]</scope>
    <source>
        <strain evidence="2 3">DSM 100049</strain>
    </source>
</reference>
<name>A0A7Y6B7G4_9SPHN</name>
<evidence type="ECO:0000256" key="1">
    <source>
        <dbReference type="SAM" id="Phobius"/>
    </source>
</evidence>
<evidence type="ECO:0000313" key="3">
    <source>
        <dbReference type="Proteomes" id="UP000536441"/>
    </source>
</evidence>
<keyword evidence="1" id="KW-1133">Transmembrane helix</keyword>
<keyword evidence="1" id="KW-0812">Transmembrane</keyword>
<dbReference type="AlphaFoldDB" id="A0A7Y6B7G4"/>
<feature type="transmembrane region" description="Helical" evidence="1">
    <location>
        <begin position="12"/>
        <end position="36"/>
    </location>
</feature>
<protein>
    <submittedName>
        <fullName evidence="2">Uncharacterized protein</fullName>
    </submittedName>
</protein>
<sequence length="221" mass="23560">MPITAPSKRTSAAARAVNALALAALGGALIFTISVVRDESRVVRMRDASIRQAAGLATSDDLRVLDPSTSRTEPLPARAALLRGVMRAREASSDPAHARVLLVEARRDVAQALATRPIWGEAEVARAYVELLDHGPESPQAIAALAASYRAAPFLRDSAPWRIRFGVAVWPRLDAQTQDRLVSETAWLAEASGRTYAYALGLVAGSPAEPLVRSRLSSSSS</sequence>
<keyword evidence="3" id="KW-1185">Reference proteome</keyword>